<proteinExistence type="predicted"/>
<dbReference type="Proteomes" id="UP000053825">
    <property type="component" value="Unassembled WGS sequence"/>
</dbReference>
<keyword evidence="2" id="KW-1185">Reference proteome</keyword>
<evidence type="ECO:0000313" key="1">
    <source>
        <dbReference type="EMBL" id="KOC71070.1"/>
    </source>
</evidence>
<reference evidence="1 2" key="1">
    <citation type="submission" date="2015-07" db="EMBL/GenBank/DDBJ databases">
        <title>The genome of Habropoda laboriosa.</title>
        <authorList>
            <person name="Pan H."/>
            <person name="Kapheim K."/>
        </authorList>
    </citation>
    <scope>NUCLEOTIDE SEQUENCE [LARGE SCALE GENOMIC DNA]</scope>
    <source>
        <strain evidence="1">0110345459</strain>
    </source>
</reference>
<accession>A0A0L7RJM0</accession>
<organism evidence="1 2">
    <name type="scientific">Habropoda laboriosa</name>
    <dbReference type="NCBI Taxonomy" id="597456"/>
    <lineage>
        <taxon>Eukaryota</taxon>
        <taxon>Metazoa</taxon>
        <taxon>Ecdysozoa</taxon>
        <taxon>Arthropoda</taxon>
        <taxon>Hexapoda</taxon>
        <taxon>Insecta</taxon>
        <taxon>Pterygota</taxon>
        <taxon>Neoptera</taxon>
        <taxon>Endopterygota</taxon>
        <taxon>Hymenoptera</taxon>
        <taxon>Apocrita</taxon>
        <taxon>Aculeata</taxon>
        <taxon>Apoidea</taxon>
        <taxon>Anthophila</taxon>
        <taxon>Apidae</taxon>
        <taxon>Habropoda</taxon>
    </lineage>
</organism>
<name>A0A0L7RJM0_9HYME</name>
<dbReference type="AlphaFoldDB" id="A0A0L7RJM0"/>
<protein>
    <submittedName>
        <fullName evidence="1">Uncharacterized protein</fullName>
    </submittedName>
</protein>
<gene>
    <name evidence="1" type="ORF">WH47_07214</name>
</gene>
<dbReference type="EMBL" id="KQ414580">
    <property type="protein sequence ID" value="KOC71070.1"/>
    <property type="molecule type" value="Genomic_DNA"/>
</dbReference>
<evidence type="ECO:0000313" key="2">
    <source>
        <dbReference type="Proteomes" id="UP000053825"/>
    </source>
</evidence>
<sequence>MCSGNFSRHLLLAVVKHDVSRSFDRTKNYRQISNITVLDHPPYSLPKSQKYHARGVLGYTKAIQRELTRMLKSISKEELQHCFVQ</sequence>